<reference evidence="1 2" key="1">
    <citation type="journal article" date="2018" name="Evol. Lett.">
        <title>Horizontal gene cluster transfer increased hallucinogenic mushroom diversity.</title>
        <authorList>
            <person name="Reynolds H.T."/>
            <person name="Vijayakumar V."/>
            <person name="Gluck-Thaler E."/>
            <person name="Korotkin H.B."/>
            <person name="Matheny P.B."/>
            <person name="Slot J.C."/>
        </authorList>
    </citation>
    <scope>NUCLEOTIDE SEQUENCE [LARGE SCALE GENOMIC DNA]</scope>
    <source>
        <strain evidence="1 2">2631</strain>
    </source>
</reference>
<name>A0A409VTD6_PSICY</name>
<keyword evidence="2" id="KW-1185">Reference proteome</keyword>
<evidence type="ECO:0000313" key="1">
    <source>
        <dbReference type="EMBL" id="PPQ69518.1"/>
    </source>
</evidence>
<gene>
    <name evidence="1" type="ORF">CVT25_013382</name>
</gene>
<dbReference type="InParanoid" id="A0A409VTD6"/>
<dbReference type="AlphaFoldDB" id="A0A409VTD6"/>
<organism evidence="1 2">
    <name type="scientific">Psilocybe cyanescens</name>
    <dbReference type="NCBI Taxonomy" id="93625"/>
    <lineage>
        <taxon>Eukaryota</taxon>
        <taxon>Fungi</taxon>
        <taxon>Dikarya</taxon>
        <taxon>Basidiomycota</taxon>
        <taxon>Agaricomycotina</taxon>
        <taxon>Agaricomycetes</taxon>
        <taxon>Agaricomycetidae</taxon>
        <taxon>Agaricales</taxon>
        <taxon>Agaricineae</taxon>
        <taxon>Strophariaceae</taxon>
        <taxon>Psilocybe</taxon>
    </lineage>
</organism>
<dbReference type="OrthoDB" id="3543113at2759"/>
<dbReference type="Proteomes" id="UP000283269">
    <property type="component" value="Unassembled WGS sequence"/>
</dbReference>
<evidence type="ECO:0008006" key="3">
    <source>
        <dbReference type="Google" id="ProtNLM"/>
    </source>
</evidence>
<sequence>MHLCLQVNEILDLILTDLFESRPGLQSKHDLISAALTCHDFLENALDILWKTQTSLVPLIKTLPRNRWRESQTNSSRFDLRFKTRTDKQAPLFPNLQRVKFATIDHASPCLDIFLETKQVSLSLNWSHTNDNVDSLIPIIEKHALNMQELDLGSFQDVERYSGSDSALSRLMCNMKDLLGLSCGPRILDAAAIEHLSSLPRLRKLHLPHDSQEILQGLNRKRHALRNPQPFPELQDLFIRESKLSSFTLLTKYMRPLQIRDLTLQLSNTFNARDIMQSFSALSEGSSQYGNIQKLTYKYIWLVNEPGTRTVNKEVVIGGDIMHPLLTLTNLTVLELDILCAFNLGDPEIMLMADTWTSAAGILVGMEDFFLHLLLRLPPSFIKMS</sequence>
<dbReference type="STRING" id="93625.A0A409VTD6"/>
<protein>
    <recommendedName>
        <fullName evidence="3">F-box domain-containing protein</fullName>
    </recommendedName>
</protein>
<comment type="caution">
    <text evidence="1">The sequence shown here is derived from an EMBL/GenBank/DDBJ whole genome shotgun (WGS) entry which is preliminary data.</text>
</comment>
<dbReference type="EMBL" id="NHYD01003932">
    <property type="protein sequence ID" value="PPQ69518.1"/>
    <property type="molecule type" value="Genomic_DNA"/>
</dbReference>
<accession>A0A409VTD6</accession>
<evidence type="ECO:0000313" key="2">
    <source>
        <dbReference type="Proteomes" id="UP000283269"/>
    </source>
</evidence>
<proteinExistence type="predicted"/>